<dbReference type="SUPFAM" id="SSF52113">
    <property type="entry name" value="BRCT domain"/>
    <property type="match status" value="3"/>
</dbReference>
<dbReference type="SMR" id="A0A0Q9X7Y0"/>
<feature type="region of interest" description="Disordered" evidence="1">
    <location>
        <begin position="50"/>
        <end position="69"/>
    </location>
</feature>
<evidence type="ECO:0000259" key="2">
    <source>
        <dbReference type="PROSITE" id="PS50172"/>
    </source>
</evidence>
<dbReference type="CDD" id="cd17751">
    <property type="entry name" value="BRCT_microcephalin_rpt3"/>
    <property type="match status" value="1"/>
</dbReference>
<dbReference type="GO" id="GO:0005634">
    <property type="term" value="C:nucleus"/>
    <property type="evidence" value="ECO:0007669"/>
    <property type="project" value="EnsemblMetazoa"/>
</dbReference>
<dbReference type="Proteomes" id="UP000009192">
    <property type="component" value="Unassembled WGS sequence"/>
</dbReference>
<dbReference type="GO" id="GO:0016319">
    <property type="term" value="P:mushroom body development"/>
    <property type="evidence" value="ECO:0007669"/>
    <property type="project" value="EnsemblMetazoa"/>
</dbReference>
<proteinExistence type="predicted"/>
<gene>
    <name evidence="3" type="primary">Dmoj\GI19591</name>
    <name evidence="3" type="ORF">Dmoj_GI19591</name>
</gene>
<dbReference type="CDD" id="cd17736">
    <property type="entry name" value="BRCT_microcephalin_rpt2"/>
    <property type="match status" value="1"/>
</dbReference>
<feature type="compositionally biased region" description="Low complexity" evidence="1">
    <location>
        <begin position="692"/>
        <end position="711"/>
    </location>
</feature>
<feature type="compositionally biased region" description="Polar residues" evidence="1">
    <location>
        <begin position="664"/>
        <end position="676"/>
    </location>
</feature>
<feature type="compositionally biased region" description="Low complexity" evidence="1">
    <location>
        <begin position="352"/>
        <end position="367"/>
    </location>
</feature>
<keyword evidence="4" id="KW-1185">Reference proteome</keyword>
<evidence type="ECO:0000313" key="4">
    <source>
        <dbReference type="Proteomes" id="UP000009192"/>
    </source>
</evidence>
<sequence length="1014" mass="114100">MWKTRMMGEFKNVNLNICNTDQTVTVIDRPSATSIATTPAIAHMIMTPKSRAAGENPVASPKSMEPDLATKRDPHLKQLQRDFNSPSAALRMRAISALKSPTKTAYNNFDVPHGEISIITAEERNPQPPPSLSEILKDVIVYVEVRTGNDNRSEGVKNIITKLGAQANDRLLRNTTHVVFKDGLLSTYKRAQSWNIPIVSILWIEACKVQRRLCDPTQFPISNIHMYEFPELYGKVSRVRCMQPDSELNKRRKRPGTPTGSKDVTPKSSARSLTTSTAQTNITRFFNTLSKNKEQDVGAESPATKLLNRINNGCFTPFKMQNKADTPAPKENEEIPKHDEIHKEATFVQEQSVGRNSRRSTSVTVESTQDKPRPLRQLRRRSLAYVCSAPEIVAEKPSTGSRLTRRRSQLNITEKANTDEKESETAAAAVAPPVIEPRITRRRSLQLLTTKTDSQEEILSVRRRSFSQNATLEPSTPKQVKKPSPFQAIAEEPQCLDTAMSIVEPTPPPNKTNYVQETMEISSSHALTIGRARERRTLYTVEQMQISDVNNENRNPYLEDIFVNSPMNVNTQTSLNSFDGHTPVPVFSSTRLPGSEKSSTSNRRRTLFNVDMDHINERINSINSKSQRRSLALANQAELGESCALATPPPPPAPAPPLQAVALNTPSTPKDQQSTEPKMRRLFTPNESIMLASSSSSTKSRPSKNSSSASTHTVKRRRTMGSLKPTAAVGPNVQKKYEKPKNTGSKDVFVTPFDSDATNESASESHGDCVTSGAKRKIVHTLVHTNMHKEQVQIIHKAIRKLRGMRLDPTVTKRTTHLVSLEPRRTLNLLRGLMRGVWIVNFKWIIDSVHAGKWLKEEKYELSSFSRAVEICRAERQAFGSSYRCELFRFMEVFYVSSLCRPITFNNIKELLLLGGAKLTENRYKAKFIVGDKRRAEDDRIYLSPLWVLDSISAMQVQRFGKYLMKSAIVTPFGIRYEDPVPDPEDQLPQYHQYHQTRQHAKPCFKDPALVLSK</sequence>
<evidence type="ECO:0000256" key="1">
    <source>
        <dbReference type="SAM" id="MobiDB-lite"/>
    </source>
</evidence>
<dbReference type="EMBL" id="CH933808">
    <property type="protein sequence ID" value="KRG04117.1"/>
    <property type="molecule type" value="Genomic_DNA"/>
</dbReference>
<feature type="region of interest" description="Disordered" evidence="1">
    <location>
        <begin position="642"/>
        <end position="727"/>
    </location>
</feature>
<feature type="region of interest" description="Disordered" evidence="1">
    <location>
        <begin position="245"/>
        <end position="277"/>
    </location>
</feature>
<dbReference type="Pfam" id="PF12738">
    <property type="entry name" value="PTCB-BRCT"/>
    <property type="match status" value="1"/>
</dbReference>
<dbReference type="InterPro" id="IPR001357">
    <property type="entry name" value="BRCT_dom"/>
</dbReference>
<reference evidence="3 4" key="1">
    <citation type="journal article" date="2007" name="Nature">
        <title>Evolution of genes and genomes on the Drosophila phylogeny.</title>
        <authorList>
            <consortium name="Drosophila 12 Genomes Consortium"/>
            <person name="Clark A.G."/>
            <person name="Eisen M.B."/>
            <person name="Smith D.R."/>
            <person name="Bergman C.M."/>
            <person name="Oliver B."/>
            <person name="Markow T.A."/>
            <person name="Kaufman T.C."/>
            <person name="Kellis M."/>
            <person name="Gelbart W."/>
            <person name="Iyer V.N."/>
            <person name="Pollard D.A."/>
            <person name="Sackton T.B."/>
            <person name="Larracuente A.M."/>
            <person name="Singh N.D."/>
            <person name="Abad J.P."/>
            <person name="Abt D.N."/>
            <person name="Adryan B."/>
            <person name="Aguade M."/>
            <person name="Akashi H."/>
            <person name="Anderson W.W."/>
            <person name="Aquadro C.F."/>
            <person name="Ardell D.H."/>
            <person name="Arguello R."/>
            <person name="Artieri C.G."/>
            <person name="Barbash D.A."/>
            <person name="Barker D."/>
            <person name="Barsanti P."/>
            <person name="Batterham P."/>
            <person name="Batzoglou S."/>
            <person name="Begun D."/>
            <person name="Bhutkar A."/>
            <person name="Blanco E."/>
            <person name="Bosak S.A."/>
            <person name="Bradley R.K."/>
            <person name="Brand A.D."/>
            <person name="Brent M.R."/>
            <person name="Brooks A.N."/>
            <person name="Brown R.H."/>
            <person name="Butlin R.K."/>
            <person name="Caggese C."/>
            <person name="Calvi B.R."/>
            <person name="Bernardo de Carvalho A."/>
            <person name="Caspi A."/>
            <person name="Castrezana S."/>
            <person name="Celniker S.E."/>
            <person name="Chang J.L."/>
            <person name="Chapple C."/>
            <person name="Chatterji S."/>
            <person name="Chinwalla A."/>
            <person name="Civetta A."/>
            <person name="Clifton S.W."/>
            <person name="Comeron J.M."/>
            <person name="Costello J.C."/>
            <person name="Coyne J.A."/>
            <person name="Daub J."/>
            <person name="David R.G."/>
            <person name="Delcher A.L."/>
            <person name="Delehaunty K."/>
            <person name="Do C.B."/>
            <person name="Ebling H."/>
            <person name="Edwards K."/>
            <person name="Eickbush T."/>
            <person name="Evans J.D."/>
            <person name="Filipski A."/>
            <person name="Findeiss S."/>
            <person name="Freyhult E."/>
            <person name="Fulton L."/>
            <person name="Fulton R."/>
            <person name="Garcia A.C."/>
            <person name="Gardiner A."/>
            <person name="Garfield D.A."/>
            <person name="Garvin B.E."/>
            <person name="Gibson G."/>
            <person name="Gilbert D."/>
            <person name="Gnerre S."/>
            <person name="Godfrey J."/>
            <person name="Good R."/>
            <person name="Gotea V."/>
            <person name="Gravely B."/>
            <person name="Greenberg A.J."/>
            <person name="Griffiths-Jones S."/>
            <person name="Gross S."/>
            <person name="Guigo R."/>
            <person name="Gustafson E.A."/>
            <person name="Haerty W."/>
            <person name="Hahn M.W."/>
            <person name="Halligan D.L."/>
            <person name="Halpern A.L."/>
            <person name="Halter G.M."/>
            <person name="Han M.V."/>
            <person name="Heger A."/>
            <person name="Hillier L."/>
            <person name="Hinrichs A.S."/>
            <person name="Holmes I."/>
            <person name="Hoskins R.A."/>
            <person name="Hubisz M.J."/>
            <person name="Hultmark D."/>
            <person name="Huntley M.A."/>
            <person name="Jaffe D.B."/>
            <person name="Jagadeeshan S."/>
            <person name="Jeck W.R."/>
            <person name="Johnson J."/>
            <person name="Jones C.D."/>
            <person name="Jordan W.C."/>
            <person name="Karpen G.H."/>
            <person name="Kataoka E."/>
            <person name="Keightley P.D."/>
            <person name="Kheradpour P."/>
            <person name="Kirkness E.F."/>
            <person name="Koerich L.B."/>
            <person name="Kristiansen K."/>
            <person name="Kudrna D."/>
            <person name="Kulathinal R.J."/>
            <person name="Kumar S."/>
            <person name="Kwok R."/>
            <person name="Lander E."/>
            <person name="Langley C.H."/>
            <person name="Lapoint R."/>
            <person name="Lazzaro B.P."/>
            <person name="Lee S.J."/>
            <person name="Levesque L."/>
            <person name="Li R."/>
            <person name="Lin C.F."/>
            <person name="Lin M.F."/>
            <person name="Lindblad-Toh K."/>
            <person name="Llopart A."/>
            <person name="Long M."/>
            <person name="Low L."/>
            <person name="Lozovsky E."/>
            <person name="Lu J."/>
            <person name="Luo M."/>
            <person name="Machado C.A."/>
            <person name="Makalowski W."/>
            <person name="Marzo M."/>
            <person name="Matsuda M."/>
            <person name="Matzkin L."/>
            <person name="McAllister B."/>
            <person name="McBride C.S."/>
            <person name="McKernan B."/>
            <person name="McKernan K."/>
            <person name="Mendez-Lago M."/>
            <person name="Minx P."/>
            <person name="Mollenhauer M.U."/>
            <person name="Montooth K."/>
            <person name="Mount S.M."/>
            <person name="Mu X."/>
            <person name="Myers E."/>
            <person name="Negre B."/>
            <person name="Newfeld S."/>
            <person name="Nielsen R."/>
            <person name="Noor M.A."/>
            <person name="O'Grady P."/>
            <person name="Pachter L."/>
            <person name="Papaceit M."/>
            <person name="Parisi M.J."/>
            <person name="Parisi M."/>
            <person name="Parts L."/>
            <person name="Pedersen J.S."/>
            <person name="Pesole G."/>
            <person name="Phillippy A.M."/>
            <person name="Ponting C.P."/>
            <person name="Pop M."/>
            <person name="Porcelli D."/>
            <person name="Powell J.R."/>
            <person name="Prohaska S."/>
            <person name="Pruitt K."/>
            <person name="Puig M."/>
            <person name="Quesneville H."/>
            <person name="Ram K.R."/>
            <person name="Rand D."/>
            <person name="Rasmussen M.D."/>
            <person name="Reed L.K."/>
            <person name="Reenan R."/>
            <person name="Reily A."/>
            <person name="Remington K.A."/>
            <person name="Rieger T.T."/>
            <person name="Ritchie M.G."/>
            <person name="Robin C."/>
            <person name="Rogers Y.H."/>
            <person name="Rohde C."/>
            <person name="Rozas J."/>
            <person name="Rubenfield M.J."/>
            <person name="Ruiz A."/>
            <person name="Russo S."/>
            <person name="Salzberg S.L."/>
            <person name="Sanchez-Gracia A."/>
            <person name="Saranga D.J."/>
            <person name="Sato H."/>
            <person name="Schaeffer S.W."/>
            <person name="Schatz M.C."/>
            <person name="Schlenke T."/>
            <person name="Schwartz R."/>
            <person name="Segarra C."/>
            <person name="Singh R.S."/>
            <person name="Sirot L."/>
            <person name="Sirota M."/>
            <person name="Sisneros N.B."/>
            <person name="Smith C.D."/>
            <person name="Smith T.F."/>
            <person name="Spieth J."/>
            <person name="Stage D.E."/>
            <person name="Stark A."/>
            <person name="Stephan W."/>
            <person name="Strausberg R.L."/>
            <person name="Strempel S."/>
            <person name="Sturgill D."/>
            <person name="Sutton G."/>
            <person name="Sutton G.G."/>
            <person name="Tao W."/>
            <person name="Teichmann S."/>
            <person name="Tobari Y.N."/>
            <person name="Tomimura Y."/>
            <person name="Tsolas J.M."/>
            <person name="Valente V.L."/>
            <person name="Venter E."/>
            <person name="Venter J.C."/>
            <person name="Vicario S."/>
            <person name="Vieira F.G."/>
            <person name="Vilella A.J."/>
            <person name="Villasante A."/>
            <person name="Walenz B."/>
            <person name="Wang J."/>
            <person name="Wasserman M."/>
            <person name="Watts T."/>
            <person name="Wilson D."/>
            <person name="Wilson R.K."/>
            <person name="Wing R.A."/>
            <person name="Wolfner M.F."/>
            <person name="Wong A."/>
            <person name="Wong G.K."/>
            <person name="Wu C.I."/>
            <person name="Wu G."/>
            <person name="Yamamoto D."/>
            <person name="Yang H.P."/>
            <person name="Yang S.P."/>
            <person name="Yorke J.A."/>
            <person name="Yoshida K."/>
            <person name="Zdobnov E."/>
            <person name="Zhang P."/>
            <person name="Zhang Y."/>
            <person name="Zimin A.V."/>
            <person name="Baldwin J."/>
            <person name="Abdouelleil A."/>
            <person name="Abdulkadir J."/>
            <person name="Abebe A."/>
            <person name="Abera B."/>
            <person name="Abreu J."/>
            <person name="Acer S.C."/>
            <person name="Aftuck L."/>
            <person name="Alexander A."/>
            <person name="An P."/>
            <person name="Anderson E."/>
            <person name="Anderson S."/>
            <person name="Arachi H."/>
            <person name="Azer M."/>
            <person name="Bachantsang P."/>
            <person name="Barry A."/>
            <person name="Bayul T."/>
            <person name="Berlin A."/>
            <person name="Bessette D."/>
            <person name="Bloom T."/>
            <person name="Blye J."/>
            <person name="Boguslavskiy L."/>
            <person name="Bonnet C."/>
            <person name="Boukhgalter B."/>
            <person name="Bourzgui I."/>
            <person name="Brown A."/>
            <person name="Cahill P."/>
            <person name="Channer S."/>
            <person name="Cheshatsang Y."/>
            <person name="Chuda L."/>
            <person name="Citroen M."/>
            <person name="Collymore A."/>
            <person name="Cooke P."/>
            <person name="Costello M."/>
            <person name="D'Aco K."/>
            <person name="Daza R."/>
            <person name="De Haan G."/>
            <person name="DeGray S."/>
            <person name="DeMaso C."/>
            <person name="Dhargay N."/>
            <person name="Dooley K."/>
            <person name="Dooley E."/>
            <person name="Doricent M."/>
            <person name="Dorje P."/>
            <person name="Dorjee K."/>
            <person name="Dupes A."/>
            <person name="Elong R."/>
            <person name="Falk J."/>
            <person name="Farina A."/>
            <person name="Faro S."/>
            <person name="Ferguson D."/>
            <person name="Fisher S."/>
            <person name="Foley C.D."/>
            <person name="Franke A."/>
            <person name="Friedrich D."/>
            <person name="Gadbois L."/>
            <person name="Gearin G."/>
            <person name="Gearin C.R."/>
            <person name="Giannoukos G."/>
            <person name="Goode T."/>
            <person name="Graham J."/>
            <person name="Grandbois E."/>
            <person name="Grewal S."/>
            <person name="Gyaltsen K."/>
            <person name="Hafez N."/>
            <person name="Hagos B."/>
            <person name="Hall J."/>
            <person name="Henson C."/>
            <person name="Hollinger A."/>
            <person name="Honan T."/>
            <person name="Huard M.D."/>
            <person name="Hughes L."/>
            <person name="Hurhula B."/>
            <person name="Husby M.E."/>
            <person name="Kamat A."/>
            <person name="Kanga B."/>
            <person name="Kashin S."/>
            <person name="Khazanovich D."/>
            <person name="Kisner P."/>
            <person name="Lance K."/>
            <person name="Lara M."/>
            <person name="Lee W."/>
            <person name="Lennon N."/>
            <person name="Letendre F."/>
            <person name="LeVine R."/>
            <person name="Lipovsky A."/>
            <person name="Liu X."/>
            <person name="Liu J."/>
            <person name="Liu S."/>
            <person name="Lokyitsang T."/>
            <person name="Lokyitsang Y."/>
            <person name="Lubonja R."/>
            <person name="Lui A."/>
            <person name="MacDonald P."/>
            <person name="Magnisalis V."/>
            <person name="Maru K."/>
            <person name="Matthews C."/>
            <person name="McCusker W."/>
            <person name="McDonough S."/>
            <person name="Mehta T."/>
            <person name="Meldrim J."/>
            <person name="Meneus L."/>
            <person name="Mihai O."/>
            <person name="Mihalev A."/>
            <person name="Mihova T."/>
            <person name="Mittelman R."/>
            <person name="Mlenga V."/>
            <person name="Montmayeur A."/>
            <person name="Mulrain L."/>
            <person name="Navidi A."/>
            <person name="Naylor J."/>
            <person name="Negash T."/>
            <person name="Nguyen T."/>
            <person name="Nguyen N."/>
            <person name="Nicol R."/>
            <person name="Norbu C."/>
            <person name="Norbu N."/>
            <person name="Novod N."/>
            <person name="O'Neill B."/>
            <person name="Osman S."/>
            <person name="Markiewicz E."/>
            <person name="Oyono O.L."/>
            <person name="Patti C."/>
            <person name="Phunkhang P."/>
            <person name="Pierre F."/>
            <person name="Priest M."/>
            <person name="Raghuraman S."/>
            <person name="Rege F."/>
            <person name="Reyes R."/>
            <person name="Rise C."/>
            <person name="Rogov P."/>
            <person name="Ross K."/>
            <person name="Ryan E."/>
            <person name="Settipalli S."/>
            <person name="Shea T."/>
            <person name="Sherpa N."/>
            <person name="Shi L."/>
            <person name="Shih D."/>
            <person name="Sparrow T."/>
            <person name="Spaulding J."/>
            <person name="Stalker J."/>
            <person name="Stange-Thomann N."/>
            <person name="Stavropoulos S."/>
            <person name="Stone C."/>
            <person name="Strader C."/>
            <person name="Tesfaye S."/>
            <person name="Thomson T."/>
            <person name="Thoulutsang Y."/>
            <person name="Thoulutsang D."/>
            <person name="Topham K."/>
            <person name="Topping I."/>
            <person name="Tsamla T."/>
            <person name="Vassiliev H."/>
            <person name="Vo A."/>
            <person name="Wangchuk T."/>
            <person name="Wangdi T."/>
            <person name="Weiand M."/>
            <person name="Wilkinson J."/>
            <person name="Wilson A."/>
            <person name="Yadav S."/>
            <person name="Young G."/>
            <person name="Yu Q."/>
            <person name="Zembek L."/>
            <person name="Zhong D."/>
            <person name="Zimmer A."/>
            <person name="Zwirko Z."/>
            <person name="Jaffe D.B."/>
            <person name="Alvarez P."/>
            <person name="Brockman W."/>
            <person name="Butler J."/>
            <person name="Chin C."/>
            <person name="Gnerre S."/>
            <person name="Grabherr M."/>
            <person name="Kleber M."/>
            <person name="Mauceli E."/>
            <person name="MacCallum I."/>
        </authorList>
    </citation>
    <scope>NUCLEOTIDE SEQUENCE [LARGE SCALE GENOMIC DNA]</scope>
    <source>
        <strain evidence="4">Tucson 15081-1352.22</strain>
    </source>
</reference>
<dbReference type="FunCoup" id="A0A0Q9X7Y0">
    <property type="interactions" value="1785"/>
</dbReference>
<dbReference type="PANTHER" id="PTHR14625:SF3">
    <property type="entry name" value="MICROCEPHALIN"/>
    <property type="match status" value="1"/>
</dbReference>
<feature type="domain" description="BRCT" evidence="2">
    <location>
        <begin position="804"/>
        <end position="862"/>
    </location>
</feature>
<feature type="compositionally biased region" description="Pro residues" evidence="1">
    <location>
        <begin position="647"/>
        <end position="657"/>
    </location>
</feature>
<dbReference type="InterPro" id="IPR036420">
    <property type="entry name" value="BRCT_dom_sf"/>
</dbReference>
<dbReference type="SMART" id="SM00292">
    <property type="entry name" value="BRCT"/>
    <property type="match status" value="2"/>
</dbReference>
<protein>
    <submittedName>
        <fullName evidence="3">Uncharacterized protein, isoform D</fullName>
    </submittedName>
</protein>
<dbReference type="OrthoDB" id="2384350at2759"/>
<accession>A0A0Q9X7Y0</accession>
<dbReference type="GO" id="GO:0045448">
    <property type="term" value="P:mitotic cell cycle, embryonic"/>
    <property type="evidence" value="ECO:0007669"/>
    <property type="project" value="EnsemblMetazoa"/>
</dbReference>
<dbReference type="CDD" id="cd17716">
    <property type="entry name" value="BRCT_microcephalin_rpt1"/>
    <property type="match status" value="1"/>
</dbReference>
<feature type="region of interest" description="Disordered" evidence="1">
    <location>
        <begin position="349"/>
        <end position="376"/>
    </location>
</feature>
<dbReference type="Pfam" id="PF00533">
    <property type="entry name" value="BRCT"/>
    <property type="match status" value="1"/>
</dbReference>
<dbReference type="PROSITE" id="PS50172">
    <property type="entry name" value="BRCT"/>
    <property type="match status" value="2"/>
</dbReference>
<evidence type="ECO:0000313" key="3">
    <source>
        <dbReference type="EMBL" id="KRG04117.1"/>
    </source>
</evidence>
<name>A0A0Q9X7Y0_DROMO</name>
<dbReference type="GO" id="GO:0007279">
    <property type="term" value="P:pole cell formation"/>
    <property type="evidence" value="ECO:0007669"/>
    <property type="project" value="EnsemblMetazoa"/>
</dbReference>
<dbReference type="AlphaFoldDB" id="A0A0Q9X7Y0"/>
<feature type="region of interest" description="Disordered" evidence="1">
    <location>
        <begin position="587"/>
        <end position="606"/>
    </location>
</feature>
<dbReference type="InterPro" id="IPR022047">
    <property type="entry name" value="Microcephalin-like"/>
</dbReference>
<feature type="compositionally biased region" description="Polar residues" evidence="1">
    <location>
        <begin position="587"/>
        <end position="601"/>
    </location>
</feature>
<organism evidence="3 4">
    <name type="scientific">Drosophila mojavensis</name>
    <name type="common">Fruit fly</name>
    <dbReference type="NCBI Taxonomy" id="7230"/>
    <lineage>
        <taxon>Eukaryota</taxon>
        <taxon>Metazoa</taxon>
        <taxon>Ecdysozoa</taxon>
        <taxon>Arthropoda</taxon>
        <taxon>Hexapoda</taxon>
        <taxon>Insecta</taxon>
        <taxon>Pterygota</taxon>
        <taxon>Neoptera</taxon>
        <taxon>Endopterygota</taxon>
        <taxon>Diptera</taxon>
        <taxon>Brachycera</taxon>
        <taxon>Muscomorpha</taxon>
        <taxon>Ephydroidea</taxon>
        <taxon>Drosophilidae</taxon>
        <taxon>Drosophila</taxon>
    </lineage>
</organism>
<dbReference type="InParanoid" id="A0A0Q9X7Y0"/>
<feature type="domain" description="BRCT" evidence="2">
    <location>
        <begin position="131"/>
        <end position="221"/>
    </location>
</feature>
<dbReference type="PANTHER" id="PTHR14625">
    <property type="entry name" value="MICROCEPHALIN"/>
    <property type="match status" value="1"/>
</dbReference>
<feature type="compositionally biased region" description="Polar residues" evidence="1">
    <location>
        <begin position="258"/>
        <end position="277"/>
    </location>
</feature>
<dbReference type="Gene3D" id="3.40.50.10190">
    <property type="entry name" value="BRCT domain"/>
    <property type="match status" value="3"/>
</dbReference>